<protein>
    <submittedName>
        <fullName evidence="1">Uncharacterized protein</fullName>
    </submittedName>
</protein>
<name>A0A8X6T8L8_NEPPI</name>
<dbReference type="EMBL" id="BMAW01051769">
    <property type="protein sequence ID" value="GFS82167.1"/>
    <property type="molecule type" value="Genomic_DNA"/>
</dbReference>
<evidence type="ECO:0000313" key="1">
    <source>
        <dbReference type="EMBL" id="GFS82167.1"/>
    </source>
</evidence>
<accession>A0A8X6T8L8</accession>
<gene>
    <name evidence="1" type="ORF">NPIL_112581</name>
</gene>
<proteinExistence type="predicted"/>
<dbReference type="AlphaFoldDB" id="A0A8X6T8L8"/>
<organism evidence="1 2">
    <name type="scientific">Nephila pilipes</name>
    <name type="common">Giant wood spider</name>
    <name type="synonym">Nephila maculata</name>
    <dbReference type="NCBI Taxonomy" id="299642"/>
    <lineage>
        <taxon>Eukaryota</taxon>
        <taxon>Metazoa</taxon>
        <taxon>Ecdysozoa</taxon>
        <taxon>Arthropoda</taxon>
        <taxon>Chelicerata</taxon>
        <taxon>Arachnida</taxon>
        <taxon>Araneae</taxon>
        <taxon>Araneomorphae</taxon>
        <taxon>Entelegynae</taxon>
        <taxon>Araneoidea</taxon>
        <taxon>Nephilidae</taxon>
        <taxon>Nephila</taxon>
    </lineage>
</organism>
<evidence type="ECO:0000313" key="2">
    <source>
        <dbReference type="Proteomes" id="UP000887013"/>
    </source>
</evidence>
<sequence length="111" mass="12741">MAREISAVIHCLKTAALKECFRIFRDFSWKSNLVYTSSAYYKISIGCLKRKKELFEVLLSVKPRKLTITFPCVFHGCLKTVRGNIPVLKGRYFTVVEDTLLTNRAQSSFAK</sequence>
<reference evidence="1" key="1">
    <citation type="submission" date="2020-08" db="EMBL/GenBank/DDBJ databases">
        <title>Multicomponent nature underlies the extraordinary mechanical properties of spider dragline silk.</title>
        <authorList>
            <person name="Kono N."/>
            <person name="Nakamura H."/>
            <person name="Mori M."/>
            <person name="Yoshida Y."/>
            <person name="Ohtoshi R."/>
            <person name="Malay A.D."/>
            <person name="Moran D.A.P."/>
            <person name="Tomita M."/>
            <person name="Numata K."/>
            <person name="Arakawa K."/>
        </authorList>
    </citation>
    <scope>NUCLEOTIDE SEQUENCE</scope>
</reference>
<comment type="caution">
    <text evidence="1">The sequence shown here is derived from an EMBL/GenBank/DDBJ whole genome shotgun (WGS) entry which is preliminary data.</text>
</comment>
<dbReference type="Proteomes" id="UP000887013">
    <property type="component" value="Unassembled WGS sequence"/>
</dbReference>
<keyword evidence="2" id="KW-1185">Reference proteome</keyword>